<reference evidence="2 3" key="1">
    <citation type="journal article" date="2019" name="Int. J. Syst. Evol. Microbiol.">
        <title>The Global Catalogue of Microorganisms (GCM) 10K type strain sequencing project: providing services to taxonomists for standard genome sequencing and annotation.</title>
        <authorList>
            <consortium name="The Broad Institute Genomics Platform"/>
            <consortium name="The Broad Institute Genome Sequencing Center for Infectious Disease"/>
            <person name="Wu L."/>
            <person name="Ma J."/>
        </authorList>
    </citation>
    <scope>NUCLEOTIDE SEQUENCE [LARGE SCALE GENOMIC DNA]</scope>
    <source>
        <strain evidence="2 3">JCM 17504</strain>
    </source>
</reference>
<keyword evidence="3" id="KW-1185">Reference proteome</keyword>
<dbReference type="Proteomes" id="UP001501729">
    <property type="component" value="Unassembled WGS sequence"/>
</dbReference>
<feature type="transmembrane region" description="Helical" evidence="1">
    <location>
        <begin position="34"/>
        <end position="52"/>
    </location>
</feature>
<proteinExistence type="predicted"/>
<name>A0AAV3UMP2_9EURY</name>
<evidence type="ECO:0000256" key="1">
    <source>
        <dbReference type="SAM" id="Phobius"/>
    </source>
</evidence>
<feature type="transmembrane region" description="Helical" evidence="1">
    <location>
        <begin position="7"/>
        <end position="28"/>
    </location>
</feature>
<gene>
    <name evidence="2" type="ORF">GCM10025751_41970</name>
</gene>
<dbReference type="EMBL" id="BAABKX010000015">
    <property type="protein sequence ID" value="GAA5058662.1"/>
    <property type="molecule type" value="Genomic_DNA"/>
</dbReference>
<evidence type="ECO:0000313" key="3">
    <source>
        <dbReference type="Proteomes" id="UP001501729"/>
    </source>
</evidence>
<dbReference type="AlphaFoldDB" id="A0AAV3UMP2"/>
<protein>
    <submittedName>
        <fullName evidence="2">Uncharacterized protein</fullName>
    </submittedName>
</protein>
<keyword evidence="1" id="KW-0472">Membrane</keyword>
<keyword evidence="1" id="KW-1133">Transmembrane helix</keyword>
<sequence>MLKMANPIEVVSVLIALEFVVMSVVLLVVVPLEVAAPIIPLLLVFLIALQLYRS</sequence>
<keyword evidence="1" id="KW-0812">Transmembrane</keyword>
<organism evidence="2 3">
    <name type="scientific">Haladaptatus pallidirubidus</name>
    <dbReference type="NCBI Taxonomy" id="1008152"/>
    <lineage>
        <taxon>Archaea</taxon>
        <taxon>Methanobacteriati</taxon>
        <taxon>Methanobacteriota</taxon>
        <taxon>Stenosarchaea group</taxon>
        <taxon>Halobacteria</taxon>
        <taxon>Halobacteriales</taxon>
        <taxon>Haladaptataceae</taxon>
        <taxon>Haladaptatus</taxon>
    </lineage>
</organism>
<comment type="caution">
    <text evidence="2">The sequence shown here is derived from an EMBL/GenBank/DDBJ whole genome shotgun (WGS) entry which is preliminary data.</text>
</comment>
<evidence type="ECO:0000313" key="2">
    <source>
        <dbReference type="EMBL" id="GAA5058662.1"/>
    </source>
</evidence>
<accession>A0AAV3UMP2</accession>